<dbReference type="InterPro" id="IPR050155">
    <property type="entry name" value="HAD-like_hydrolase_sf"/>
</dbReference>
<dbReference type="GO" id="GO:0016787">
    <property type="term" value="F:hydrolase activity"/>
    <property type="evidence" value="ECO:0007669"/>
    <property type="project" value="UniProtKB-KW"/>
</dbReference>
<sequence>MAKPIFVWDFDGTLVESYAAIMEVLELIYADYGWDFDAESVSRIILQTSIGQLLDSKATEYGLDAKSLKARFMAEQEARDDQIVLMPDAKRVLEETRAQGIKHFIYTHKGATTGAVLERLGIAQYFTEVVTAADGFARKPAPDAMDYLVEKYGLDRQQVYYIGDRPLDRDFAVNSGVQSINLVLPDGPENIHIDSLSAITALPFFQEI</sequence>
<keyword evidence="2" id="KW-1185">Reference proteome</keyword>
<dbReference type="NCBIfam" id="TIGR01549">
    <property type="entry name" value="HAD-SF-IA-v1"/>
    <property type="match status" value="1"/>
</dbReference>
<dbReference type="PANTHER" id="PTHR43434">
    <property type="entry name" value="PHOSPHOGLYCOLATE PHOSPHATASE"/>
    <property type="match status" value="1"/>
</dbReference>
<name>A0ABV8CV13_9STRE</name>
<comment type="caution">
    <text evidence="1">The sequence shown here is derived from an EMBL/GenBank/DDBJ whole genome shotgun (WGS) entry which is preliminary data.</text>
</comment>
<proteinExistence type="predicted"/>
<dbReference type="Gene3D" id="1.10.150.240">
    <property type="entry name" value="Putative phosphatase, domain 2"/>
    <property type="match status" value="1"/>
</dbReference>
<dbReference type="InterPro" id="IPR023214">
    <property type="entry name" value="HAD_sf"/>
</dbReference>
<dbReference type="InterPro" id="IPR041492">
    <property type="entry name" value="HAD_2"/>
</dbReference>
<dbReference type="RefSeq" id="WP_380426001.1">
    <property type="nucleotide sequence ID" value="NZ_JBHRZV010000032.1"/>
</dbReference>
<accession>A0ABV8CV13</accession>
<dbReference type="Proteomes" id="UP001595807">
    <property type="component" value="Unassembled WGS sequence"/>
</dbReference>
<keyword evidence="1" id="KW-0378">Hydrolase</keyword>
<protein>
    <submittedName>
        <fullName evidence="1">HAD-IA family hydrolase</fullName>
    </submittedName>
</protein>
<dbReference type="InterPro" id="IPR006439">
    <property type="entry name" value="HAD-SF_hydro_IA"/>
</dbReference>
<dbReference type="PANTHER" id="PTHR43434:SF25">
    <property type="entry name" value="PHOSPHOGLYCOLATE PHOSPHATASE"/>
    <property type="match status" value="1"/>
</dbReference>
<dbReference type="SUPFAM" id="SSF56784">
    <property type="entry name" value="HAD-like"/>
    <property type="match status" value="1"/>
</dbReference>
<evidence type="ECO:0000313" key="1">
    <source>
        <dbReference type="EMBL" id="MFC3927927.1"/>
    </source>
</evidence>
<dbReference type="SFLD" id="SFLDS00003">
    <property type="entry name" value="Haloacid_Dehalogenase"/>
    <property type="match status" value="1"/>
</dbReference>
<dbReference type="Gene3D" id="3.40.50.1000">
    <property type="entry name" value="HAD superfamily/HAD-like"/>
    <property type="match status" value="1"/>
</dbReference>
<dbReference type="InterPro" id="IPR023198">
    <property type="entry name" value="PGP-like_dom2"/>
</dbReference>
<organism evidence="1 2">
    <name type="scientific">Streptococcus caprae</name>
    <dbReference type="NCBI Taxonomy" id="1640501"/>
    <lineage>
        <taxon>Bacteria</taxon>
        <taxon>Bacillati</taxon>
        <taxon>Bacillota</taxon>
        <taxon>Bacilli</taxon>
        <taxon>Lactobacillales</taxon>
        <taxon>Streptococcaceae</taxon>
        <taxon>Streptococcus</taxon>
    </lineage>
</organism>
<evidence type="ECO:0000313" key="2">
    <source>
        <dbReference type="Proteomes" id="UP001595807"/>
    </source>
</evidence>
<dbReference type="InterPro" id="IPR036412">
    <property type="entry name" value="HAD-like_sf"/>
</dbReference>
<gene>
    <name evidence="1" type="ORF">ACFORF_04810</name>
</gene>
<dbReference type="Pfam" id="PF13419">
    <property type="entry name" value="HAD_2"/>
    <property type="match status" value="1"/>
</dbReference>
<dbReference type="SFLD" id="SFLDG01129">
    <property type="entry name" value="C1.5:_HAD__Beta-PGM__Phosphata"/>
    <property type="match status" value="1"/>
</dbReference>
<reference evidence="2" key="1">
    <citation type="journal article" date="2019" name="Int. J. Syst. Evol. Microbiol.">
        <title>The Global Catalogue of Microorganisms (GCM) 10K type strain sequencing project: providing services to taxonomists for standard genome sequencing and annotation.</title>
        <authorList>
            <consortium name="The Broad Institute Genomics Platform"/>
            <consortium name="The Broad Institute Genome Sequencing Center for Infectious Disease"/>
            <person name="Wu L."/>
            <person name="Ma J."/>
        </authorList>
    </citation>
    <scope>NUCLEOTIDE SEQUENCE [LARGE SCALE GENOMIC DNA]</scope>
    <source>
        <strain evidence="2">CCUG 67170</strain>
    </source>
</reference>
<dbReference type="EMBL" id="JBHRZV010000032">
    <property type="protein sequence ID" value="MFC3927927.1"/>
    <property type="molecule type" value="Genomic_DNA"/>
</dbReference>